<comment type="caution">
    <text evidence="14">The sequence shown here is derived from an EMBL/GenBank/DDBJ whole genome shotgun (WGS) entry which is preliminary data.</text>
</comment>
<dbReference type="InterPro" id="IPR012910">
    <property type="entry name" value="Plug_dom"/>
</dbReference>
<evidence type="ECO:0000256" key="2">
    <source>
        <dbReference type="ARBA" id="ARBA00009810"/>
    </source>
</evidence>
<dbReference type="Pfam" id="PF07715">
    <property type="entry name" value="Plug"/>
    <property type="match status" value="1"/>
</dbReference>
<evidence type="ECO:0000256" key="7">
    <source>
        <dbReference type="ARBA" id="ARBA00023136"/>
    </source>
</evidence>
<keyword evidence="8 9" id="KW-0998">Cell outer membrane</keyword>
<dbReference type="CDD" id="cd01347">
    <property type="entry name" value="ligand_gated_channel"/>
    <property type="match status" value="1"/>
</dbReference>
<dbReference type="Pfam" id="PF00593">
    <property type="entry name" value="TonB_dep_Rec_b-barrel"/>
    <property type="match status" value="1"/>
</dbReference>
<gene>
    <name evidence="14" type="ORF">ACFONP_00295</name>
</gene>
<evidence type="ECO:0000313" key="14">
    <source>
        <dbReference type="EMBL" id="MFC3301167.1"/>
    </source>
</evidence>
<feature type="signal peptide" evidence="11">
    <location>
        <begin position="1"/>
        <end position="26"/>
    </location>
</feature>
<organism evidence="14 15">
    <name type="scientific">Parvularcula lutaonensis</name>
    <dbReference type="NCBI Taxonomy" id="491923"/>
    <lineage>
        <taxon>Bacteria</taxon>
        <taxon>Pseudomonadati</taxon>
        <taxon>Pseudomonadota</taxon>
        <taxon>Alphaproteobacteria</taxon>
        <taxon>Parvularculales</taxon>
        <taxon>Parvularculaceae</taxon>
        <taxon>Parvularcula</taxon>
    </lineage>
</organism>
<keyword evidence="6 10" id="KW-0798">TonB box</keyword>
<keyword evidence="15" id="KW-1185">Reference proteome</keyword>
<evidence type="ECO:0000256" key="4">
    <source>
        <dbReference type="ARBA" id="ARBA00022452"/>
    </source>
</evidence>
<dbReference type="EMBL" id="JBHRVA010000001">
    <property type="protein sequence ID" value="MFC3301167.1"/>
    <property type="molecule type" value="Genomic_DNA"/>
</dbReference>
<dbReference type="SUPFAM" id="SSF56935">
    <property type="entry name" value="Porins"/>
    <property type="match status" value="1"/>
</dbReference>
<dbReference type="InterPro" id="IPR000531">
    <property type="entry name" value="Beta-barrel_TonB"/>
</dbReference>
<evidence type="ECO:0000256" key="3">
    <source>
        <dbReference type="ARBA" id="ARBA00022448"/>
    </source>
</evidence>
<keyword evidence="3 9" id="KW-0813">Transport</keyword>
<dbReference type="InterPro" id="IPR037066">
    <property type="entry name" value="Plug_dom_sf"/>
</dbReference>
<protein>
    <submittedName>
        <fullName evidence="14">TonB-dependent receptor domain-containing protein</fullName>
    </submittedName>
</protein>
<dbReference type="Gene3D" id="2.40.170.20">
    <property type="entry name" value="TonB-dependent receptor, beta-barrel domain"/>
    <property type="match status" value="1"/>
</dbReference>
<keyword evidence="7 9" id="KW-0472">Membrane</keyword>
<evidence type="ECO:0000256" key="6">
    <source>
        <dbReference type="ARBA" id="ARBA00023077"/>
    </source>
</evidence>
<evidence type="ECO:0000256" key="1">
    <source>
        <dbReference type="ARBA" id="ARBA00004571"/>
    </source>
</evidence>
<dbReference type="PROSITE" id="PS52016">
    <property type="entry name" value="TONB_DEPENDENT_REC_3"/>
    <property type="match status" value="1"/>
</dbReference>
<comment type="similarity">
    <text evidence="2 9 10">Belongs to the TonB-dependent receptor family.</text>
</comment>
<dbReference type="PANTHER" id="PTHR30069">
    <property type="entry name" value="TONB-DEPENDENT OUTER MEMBRANE RECEPTOR"/>
    <property type="match status" value="1"/>
</dbReference>
<keyword evidence="14" id="KW-0675">Receptor</keyword>
<evidence type="ECO:0000256" key="9">
    <source>
        <dbReference type="PROSITE-ProRule" id="PRU01360"/>
    </source>
</evidence>
<name>A0ABV7M8F6_9PROT</name>
<evidence type="ECO:0000259" key="12">
    <source>
        <dbReference type="Pfam" id="PF00593"/>
    </source>
</evidence>
<keyword evidence="5 9" id="KW-0812">Transmembrane</keyword>
<dbReference type="PANTHER" id="PTHR30069:SF41">
    <property type="entry name" value="HEME_HEMOPEXIN UTILIZATION PROTEIN C"/>
    <property type="match status" value="1"/>
</dbReference>
<keyword evidence="4 9" id="KW-1134">Transmembrane beta strand</keyword>
<dbReference type="InterPro" id="IPR036942">
    <property type="entry name" value="Beta-barrel_TonB_sf"/>
</dbReference>
<sequence>MPSLSRRLLSISLLGSTFLAPGLAHAQDAGELPVSDQQAEEPEDVISVYATLNPLPAFDYPGQVSVVEKDKILDFNPSTLADVFAAVPGAQFDQGPRRTGDAPTIRGLSGSGVLIFLDGARQSFVSGHDGRFFVDPALIETVEVVRGPTSSLYGSGALGGVIAARTVSADDLLDQGENIFVELATGYQSVNEESRASGTGAWRSADGMVDLVGHLTYRQSGDIELGSGLALPAEDEILSSLLKAAFRPSDHLELFGSWIRYGADSNDPQNPQGNNIAGPGNALVFRDAESSTLQGGLRFDPSGNELVDLNLTVYRSENSVEEDEATNPRTTDRHVETVGLSLDNRSRFALGPMAGLTLTYGAEYFEDEQSGADSASMDGRRGGVPDATTEFLGAFLQADLTAAMPGPLPGEISLVPGVRWDHFRTSEPGGAFDIDRSRLSPKAGLTYKPISQLMVFGTYAEGFRAPSFNEAFADGTHFNIPDLSAPPGPFGPSFVANLFIPNPDLRPETSRTWEGGAGIDLSDLLSRSDRLTAKASYYRSNVDDLIGLDVEIPAGCFSPALAAFAPCGTGPAFGNTSQNVNIRNAEIEGFELEFSYDAPWAYLRGNLAMIEGADADSGEFLEGVLAPDTLFLDGGLKWQAADLRLGTRLTAAEKFDRVNDPIEERDGFTVADIYAVWQPSSGPLEGVRLDLGVDNVADTNYEVVNAGVSQPGRNLKATLSWRRGF</sequence>
<dbReference type="NCBIfam" id="TIGR01785">
    <property type="entry name" value="TonB-hemin"/>
    <property type="match status" value="1"/>
</dbReference>
<feature type="domain" description="TonB-dependent receptor plug" evidence="13">
    <location>
        <begin position="58"/>
        <end position="161"/>
    </location>
</feature>
<dbReference type="Gene3D" id="2.170.130.10">
    <property type="entry name" value="TonB-dependent receptor, plug domain"/>
    <property type="match status" value="1"/>
</dbReference>
<comment type="subcellular location">
    <subcellularLocation>
        <location evidence="1 9">Cell outer membrane</location>
        <topology evidence="1 9">Multi-pass membrane protein</topology>
    </subcellularLocation>
</comment>
<feature type="domain" description="TonB-dependent receptor-like beta-barrel" evidence="12">
    <location>
        <begin position="254"/>
        <end position="696"/>
    </location>
</feature>
<dbReference type="InterPro" id="IPR039426">
    <property type="entry name" value="TonB-dep_rcpt-like"/>
</dbReference>
<proteinExistence type="inferred from homology"/>
<dbReference type="InterPro" id="IPR011276">
    <property type="entry name" value="TonB_haem/Hb_rcpt"/>
</dbReference>
<keyword evidence="11" id="KW-0732">Signal</keyword>
<feature type="chain" id="PRO_5046279920" evidence="11">
    <location>
        <begin position="27"/>
        <end position="725"/>
    </location>
</feature>
<dbReference type="RefSeq" id="WP_189577197.1">
    <property type="nucleotide sequence ID" value="NZ_BMXU01000004.1"/>
</dbReference>
<reference evidence="15" key="1">
    <citation type="journal article" date="2019" name="Int. J. Syst. Evol. Microbiol.">
        <title>The Global Catalogue of Microorganisms (GCM) 10K type strain sequencing project: providing services to taxonomists for standard genome sequencing and annotation.</title>
        <authorList>
            <consortium name="The Broad Institute Genomics Platform"/>
            <consortium name="The Broad Institute Genome Sequencing Center for Infectious Disease"/>
            <person name="Wu L."/>
            <person name="Ma J."/>
        </authorList>
    </citation>
    <scope>NUCLEOTIDE SEQUENCE [LARGE SCALE GENOMIC DNA]</scope>
    <source>
        <strain evidence="15">KCTC 22245</strain>
    </source>
</reference>
<evidence type="ECO:0000256" key="11">
    <source>
        <dbReference type="SAM" id="SignalP"/>
    </source>
</evidence>
<evidence type="ECO:0000256" key="5">
    <source>
        <dbReference type="ARBA" id="ARBA00022692"/>
    </source>
</evidence>
<evidence type="ECO:0000256" key="10">
    <source>
        <dbReference type="RuleBase" id="RU003357"/>
    </source>
</evidence>
<dbReference type="Proteomes" id="UP001595607">
    <property type="component" value="Unassembled WGS sequence"/>
</dbReference>
<evidence type="ECO:0000256" key="8">
    <source>
        <dbReference type="ARBA" id="ARBA00023237"/>
    </source>
</evidence>
<evidence type="ECO:0000259" key="13">
    <source>
        <dbReference type="Pfam" id="PF07715"/>
    </source>
</evidence>
<evidence type="ECO:0000313" key="15">
    <source>
        <dbReference type="Proteomes" id="UP001595607"/>
    </source>
</evidence>
<accession>A0ABV7M8F6</accession>